<dbReference type="AlphaFoldDB" id="A0A7J9D4K2"/>
<dbReference type="Proteomes" id="UP000593579">
    <property type="component" value="Unassembled WGS sequence"/>
</dbReference>
<comment type="caution">
    <text evidence="1">The sequence shown here is derived from an EMBL/GenBank/DDBJ whole genome shotgun (WGS) entry which is preliminary data.</text>
</comment>
<name>A0A7J9D4K2_GOSGO</name>
<dbReference type="EMBL" id="JABEZY010270660">
    <property type="protein sequence ID" value="MBA0755581.1"/>
    <property type="molecule type" value="Genomic_DNA"/>
</dbReference>
<evidence type="ECO:0000313" key="1">
    <source>
        <dbReference type="EMBL" id="MBA0755581.1"/>
    </source>
</evidence>
<gene>
    <name evidence="1" type="ORF">Gogos_022228</name>
</gene>
<proteinExistence type="predicted"/>
<reference evidence="1 2" key="1">
    <citation type="journal article" date="2019" name="Genome Biol. Evol.">
        <title>Insights into the evolution of the New World diploid cottons (Gossypium, subgenus Houzingenia) based on genome sequencing.</title>
        <authorList>
            <person name="Grover C.E."/>
            <person name="Arick M.A. 2nd"/>
            <person name="Thrash A."/>
            <person name="Conover J.L."/>
            <person name="Sanders W.S."/>
            <person name="Peterson D.G."/>
            <person name="Frelichowski J.E."/>
            <person name="Scheffler J.A."/>
            <person name="Scheffler B.E."/>
            <person name="Wendel J.F."/>
        </authorList>
    </citation>
    <scope>NUCLEOTIDE SEQUENCE [LARGE SCALE GENOMIC DNA]</scope>
    <source>
        <strain evidence="1">5</strain>
        <tissue evidence="1">Leaf</tissue>
    </source>
</reference>
<sequence length="48" mass="5604">MQFIPTTHGLVESEFSYKDDGYKKKRDVQCMEPDSLDEEISCWSNDNS</sequence>
<evidence type="ECO:0000313" key="2">
    <source>
        <dbReference type="Proteomes" id="UP000593579"/>
    </source>
</evidence>
<protein>
    <submittedName>
        <fullName evidence="1">Uncharacterized protein</fullName>
    </submittedName>
</protein>
<accession>A0A7J9D4K2</accession>
<organism evidence="1 2">
    <name type="scientific">Gossypium gossypioides</name>
    <name type="common">Mexican cotton</name>
    <name type="synonym">Selera gossypioides</name>
    <dbReference type="NCBI Taxonomy" id="34282"/>
    <lineage>
        <taxon>Eukaryota</taxon>
        <taxon>Viridiplantae</taxon>
        <taxon>Streptophyta</taxon>
        <taxon>Embryophyta</taxon>
        <taxon>Tracheophyta</taxon>
        <taxon>Spermatophyta</taxon>
        <taxon>Magnoliopsida</taxon>
        <taxon>eudicotyledons</taxon>
        <taxon>Gunneridae</taxon>
        <taxon>Pentapetalae</taxon>
        <taxon>rosids</taxon>
        <taxon>malvids</taxon>
        <taxon>Malvales</taxon>
        <taxon>Malvaceae</taxon>
        <taxon>Malvoideae</taxon>
        <taxon>Gossypium</taxon>
    </lineage>
</organism>
<keyword evidence="2" id="KW-1185">Reference proteome</keyword>